<dbReference type="RefSeq" id="WP_203885959.1">
    <property type="nucleotide sequence ID" value="NZ_BAABHH010000021.1"/>
</dbReference>
<keyword evidence="2" id="KW-0472">Membrane</keyword>
<comment type="caution">
    <text evidence="3">The sequence shown here is derived from an EMBL/GenBank/DDBJ whole genome shotgun (WGS) entry which is preliminary data.</text>
</comment>
<dbReference type="AlphaFoldDB" id="A0A8J3PX16"/>
<dbReference type="Proteomes" id="UP000630097">
    <property type="component" value="Unassembled WGS sequence"/>
</dbReference>
<keyword evidence="2" id="KW-0812">Transmembrane</keyword>
<dbReference type="EMBL" id="BONV01000031">
    <property type="protein sequence ID" value="GIG82643.1"/>
    <property type="molecule type" value="Genomic_DNA"/>
</dbReference>
<feature type="compositionally biased region" description="Basic and acidic residues" evidence="1">
    <location>
        <begin position="185"/>
        <end position="203"/>
    </location>
</feature>
<evidence type="ECO:0000313" key="4">
    <source>
        <dbReference type="Proteomes" id="UP000630097"/>
    </source>
</evidence>
<feature type="compositionally biased region" description="Polar residues" evidence="1">
    <location>
        <begin position="107"/>
        <end position="118"/>
    </location>
</feature>
<organism evidence="3 4">
    <name type="scientific">Planotetraspora kaengkrachanensis</name>
    <dbReference type="NCBI Taxonomy" id="575193"/>
    <lineage>
        <taxon>Bacteria</taxon>
        <taxon>Bacillati</taxon>
        <taxon>Actinomycetota</taxon>
        <taxon>Actinomycetes</taxon>
        <taxon>Streptosporangiales</taxon>
        <taxon>Streptosporangiaceae</taxon>
        <taxon>Planotetraspora</taxon>
    </lineage>
</organism>
<feature type="region of interest" description="Disordered" evidence="1">
    <location>
        <begin position="98"/>
        <end position="203"/>
    </location>
</feature>
<name>A0A8J3PX16_9ACTN</name>
<feature type="transmembrane region" description="Helical" evidence="2">
    <location>
        <begin position="44"/>
        <end position="66"/>
    </location>
</feature>
<gene>
    <name evidence="3" type="ORF">Pka01_57700</name>
</gene>
<evidence type="ECO:0008006" key="5">
    <source>
        <dbReference type="Google" id="ProtNLM"/>
    </source>
</evidence>
<protein>
    <recommendedName>
        <fullName evidence="5">Lipopolysaccharide assembly protein A domain-containing protein</fullName>
    </recommendedName>
</protein>
<sequence>MVLLGLLLIMVAAAAVIEVSINETATTMPINVRDWTVNLSPFELFVAGAATAGVFLIGLLMVSGGLRRSSTKRRKLREARLAERQRLTKLEAEKRDLERKLEGVDATTPTTDPVSATATGPLPGSAAERELMATREADTREADTREMTRPGRVEGDRTAESGDRHVTVPAQTSSDQLVAGRRGASHADRPADPRNRADSGDPA</sequence>
<evidence type="ECO:0000313" key="3">
    <source>
        <dbReference type="EMBL" id="GIG82643.1"/>
    </source>
</evidence>
<proteinExistence type="predicted"/>
<evidence type="ECO:0000256" key="1">
    <source>
        <dbReference type="SAM" id="MobiDB-lite"/>
    </source>
</evidence>
<accession>A0A8J3PX16</accession>
<keyword evidence="2" id="KW-1133">Transmembrane helix</keyword>
<reference evidence="3 4" key="1">
    <citation type="submission" date="2021-01" db="EMBL/GenBank/DDBJ databases">
        <title>Whole genome shotgun sequence of Planotetraspora kaengkrachanensis NBRC 104272.</title>
        <authorList>
            <person name="Komaki H."/>
            <person name="Tamura T."/>
        </authorList>
    </citation>
    <scope>NUCLEOTIDE SEQUENCE [LARGE SCALE GENOMIC DNA]</scope>
    <source>
        <strain evidence="3 4">NBRC 104272</strain>
    </source>
</reference>
<feature type="compositionally biased region" description="Basic and acidic residues" evidence="1">
    <location>
        <begin position="127"/>
        <end position="166"/>
    </location>
</feature>
<evidence type="ECO:0000256" key="2">
    <source>
        <dbReference type="SAM" id="Phobius"/>
    </source>
</evidence>
<keyword evidence="4" id="KW-1185">Reference proteome</keyword>